<feature type="signal peptide" evidence="1">
    <location>
        <begin position="1"/>
        <end position="15"/>
    </location>
</feature>
<proteinExistence type="predicted"/>
<feature type="chain" id="PRO_5026705655" evidence="1">
    <location>
        <begin position="16"/>
        <end position="412"/>
    </location>
</feature>
<organism evidence="2 3">
    <name type="scientific">Mytilus coruscus</name>
    <name type="common">Sea mussel</name>
    <dbReference type="NCBI Taxonomy" id="42192"/>
    <lineage>
        <taxon>Eukaryota</taxon>
        <taxon>Metazoa</taxon>
        <taxon>Spiralia</taxon>
        <taxon>Lophotrochozoa</taxon>
        <taxon>Mollusca</taxon>
        <taxon>Bivalvia</taxon>
        <taxon>Autobranchia</taxon>
        <taxon>Pteriomorphia</taxon>
        <taxon>Mytilida</taxon>
        <taxon>Mytiloidea</taxon>
        <taxon>Mytilidae</taxon>
        <taxon>Mytilinae</taxon>
        <taxon>Mytilus</taxon>
    </lineage>
</organism>
<keyword evidence="1" id="KW-0732">Signal</keyword>
<protein>
    <submittedName>
        <fullName evidence="2">Uncharacterized protein</fullName>
    </submittedName>
</protein>
<dbReference type="EMBL" id="CACVKT020004875">
    <property type="protein sequence ID" value="CAC5391946.1"/>
    <property type="molecule type" value="Genomic_DNA"/>
</dbReference>
<evidence type="ECO:0000313" key="3">
    <source>
        <dbReference type="Proteomes" id="UP000507470"/>
    </source>
</evidence>
<gene>
    <name evidence="2" type="ORF">MCOR_26919</name>
</gene>
<evidence type="ECO:0000313" key="2">
    <source>
        <dbReference type="EMBL" id="CAC5391946.1"/>
    </source>
</evidence>
<evidence type="ECO:0000256" key="1">
    <source>
        <dbReference type="SAM" id="SignalP"/>
    </source>
</evidence>
<sequence length="412" mass="46947">MIKIILLSVLGMIVCQPSLPGGWHKFGGHLGVNILLACKSKLEAENFAVHDVIPMDPILEQVVAGYNYRFNATVEHVNHKKTLHRKHYTENTTQKTLHRKHYTENTTQKTLHRKHYTENTTQKTLHRKHYTENTTQKTLHRKLKIDKKKPQRITVKISYRLAFRRSFSDNFYCDAATLSSLLPGEDPLVCLYGCSGNIITSMSYYCTDYSVDEDWSSGERTVVYTFPATTSNIYHFGYISSAWIDLVEGGNNWSMRTAANLTVRSDIGKINSSPKSAMKPITRMKYGCQYSVQIPVQDDDGDKVKCRWSTKTRSPVFYNATGRTGWYAVAVQLEDFALSSNMMPLSSVPLQFLVQVFKSSGYCKDRPVLIKTNFIDGTNFNISLYSTLCEIMVAKSATNTSRYTLAIRQHYV</sequence>
<reference evidence="2 3" key="1">
    <citation type="submission" date="2020-06" db="EMBL/GenBank/DDBJ databases">
        <authorList>
            <person name="Li R."/>
            <person name="Bekaert M."/>
        </authorList>
    </citation>
    <scope>NUCLEOTIDE SEQUENCE [LARGE SCALE GENOMIC DNA]</scope>
    <source>
        <strain evidence="3">wild</strain>
    </source>
</reference>
<accession>A0A6J8C940</accession>
<keyword evidence="3" id="KW-1185">Reference proteome</keyword>
<dbReference type="OrthoDB" id="10063988at2759"/>
<name>A0A6J8C940_MYTCO</name>
<dbReference type="Proteomes" id="UP000507470">
    <property type="component" value="Unassembled WGS sequence"/>
</dbReference>
<dbReference type="AlphaFoldDB" id="A0A6J8C940"/>